<dbReference type="InterPro" id="IPR052028">
    <property type="entry name" value="HipA_Ser/Thr_kinase"/>
</dbReference>
<dbReference type="RefSeq" id="WP_037264624.1">
    <property type="nucleotide sequence ID" value="NZ_JALZ01000021.1"/>
</dbReference>
<dbReference type="eggNOG" id="COG3550">
    <property type="taxonomic scope" value="Bacteria"/>
</dbReference>
<dbReference type="Gene3D" id="1.10.1070.20">
    <property type="match status" value="1"/>
</dbReference>
<dbReference type="PANTHER" id="PTHR37419">
    <property type="entry name" value="SERINE/THREONINE-PROTEIN KINASE TOXIN HIPA"/>
    <property type="match status" value="1"/>
</dbReference>
<dbReference type="InterPro" id="IPR012893">
    <property type="entry name" value="HipA-like_C"/>
</dbReference>
<comment type="caution">
    <text evidence="5">The sequence shown here is derived from an EMBL/GenBank/DDBJ whole genome shotgun (WGS) entry which is preliminary data.</text>
</comment>
<dbReference type="OrthoDB" id="9805913at2"/>
<evidence type="ECO:0000256" key="2">
    <source>
        <dbReference type="ARBA" id="ARBA00022679"/>
    </source>
</evidence>
<dbReference type="STRING" id="1449350.OCH239_09355"/>
<dbReference type="PANTHER" id="PTHR37419:SF8">
    <property type="entry name" value="TOXIN YJJJ"/>
    <property type="match status" value="1"/>
</dbReference>
<evidence type="ECO:0000313" key="5">
    <source>
        <dbReference type="EMBL" id="ETX13659.1"/>
    </source>
</evidence>
<organism evidence="5 6">
    <name type="scientific">Roseivivax halodurans JCM 10272</name>
    <dbReference type="NCBI Taxonomy" id="1449350"/>
    <lineage>
        <taxon>Bacteria</taxon>
        <taxon>Pseudomonadati</taxon>
        <taxon>Pseudomonadota</taxon>
        <taxon>Alphaproteobacteria</taxon>
        <taxon>Rhodobacterales</taxon>
        <taxon>Roseobacteraceae</taxon>
        <taxon>Roseivivax</taxon>
    </lineage>
</organism>
<evidence type="ECO:0000256" key="3">
    <source>
        <dbReference type="ARBA" id="ARBA00022777"/>
    </source>
</evidence>
<dbReference type="Pfam" id="PF07804">
    <property type="entry name" value="HipA_C"/>
    <property type="match status" value="1"/>
</dbReference>
<protein>
    <recommendedName>
        <fullName evidence="4">HipA-like C-terminal domain-containing protein</fullName>
    </recommendedName>
</protein>
<evidence type="ECO:0000259" key="4">
    <source>
        <dbReference type="Pfam" id="PF07804"/>
    </source>
</evidence>
<dbReference type="EMBL" id="JALZ01000021">
    <property type="protein sequence ID" value="ETX13659.1"/>
    <property type="molecule type" value="Genomic_DNA"/>
</dbReference>
<feature type="domain" description="HipA-like C-terminal" evidence="4">
    <location>
        <begin position="172"/>
        <end position="389"/>
    </location>
</feature>
<dbReference type="Proteomes" id="UP000022447">
    <property type="component" value="Unassembled WGS sequence"/>
</dbReference>
<keyword evidence="6" id="KW-1185">Reference proteome</keyword>
<reference evidence="5 6" key="1">
    <citation type="submission" date="2014-01" db="EMBL/GenBank/DDBJ databases">
        <title>Roseivivax halodurans JCM 10272 Genome Sequencing.</title>
        <authorList>
            <person name="Lai Q."/>
            <person name="Li G."/>
            <person name="Shao Z."/>
        </authorList>
    </citation>
    <scope>NUCLEOTIDE SEQUENCE [LARGE SCALE GENOMIC DNA]</scope>
    <source>
        <strain evidence="5 6">JCM 10272</strain>
    </source>
</reference>
<dbReference type="GO" id="GO:0005829">
    <property type="term" value="C:cytosol"/>
    <property type="evidence" value="ECO:0007669"/>
    <property type="project" value="TreeGrafter"/>
</dbReference>
<keyword evidence="3" id="KW-0418">Kinase</keyword>
<accession>X7EC29</accession>
<gene>
    <name evidence="5" type="ORF">OCH239_09355</name>
</gene>
<evidence type="ECO:0000313" key="6">
    <source>
        <dbReference type="Proteomes" id="UP000022447"/>
    </source>
</evidence>
<name>X7EC29_9RHOB</name>
<dbReference type="AlphaFoldDB" id="X7EC29"/>
<sequence>MDYKAIVFIELGGESVPAGRIQISEDGNHTRSIFGYGRGYLERADAVAIDPVQMPLTSEVIRTPEDFALFNGIRDAAPDAWGRSLIDKYVLRKLNRPANEAEFLLASQSGTRIGALRFGANPTRPGQALSFTLPDFSPSLGDLAQFQELVDQVGRDERPEEHLMDFVSPGSDLGGARPKGTVLVDGFPWLVKFGKEGDRVSMARTEAGCLDLCEMAGLPTCERDVTTIGGRDALLLKRFDRSQDDEGRVRRRHMVSSLTLLGAHELDRSASGYADIYDALRRYGAAPAGEEVYRRMVMNVLCGNTDDHYRNHAFLLGEDGRYEPSPVYDVTPSLQVSSSRAMFLHLGRAGAGREARLEAAVDGAESLGLQRAEAVTIANELSRMVAANWRSVMQARGCSAHDIEMIENSFSEAGRTVEPEPKDPGL</sequence>
<proteinExistence type="inferred from homology"/>
<comment type="similarity">
    <text evidence="1">Belongs to the HipA Ser/Thr kinase family.</text>
</comment>
<evidence type="ECO:0000256" key="1">
    <source>
        <dbReference type="ARBA" id="ARBA00010164"/>
    </source>
</evidence>
<dbReference type="GO" id="GO:0004674">
    <property type="term" value="F:protein serine/threonine kinase activity"/>
    <property type="evidence" value="ECO:0007669"/>
    <property type="project" value="TreeGrafter"/>
</dbReference>
<keyword evidence="2" id="KW-0808">Transferase</keyword>